<evidence type="ECO:0000256" key="4">
    <source>
        <dbReference type="PIRSR" id="PIRSR005739-1"/>
    </source>
</evidence>
<dbReference type="OMA" id="IDLADWF"/>
<dbReference type="InterPro" id="IPR001077">
    <property type="entry name" value="COMT_C"/>
</dbReference>
<evidence type="ECO:0000259" key="6">
    <source>
        <dbReference type="Pfam" id="PF08100"/>
    </source>
</evidence>
<evidence type="ECO:0000256" key="2">
    <source>
        <dbReference type="ARBA" id="ARBA00022679"/>
    </source>
</evidence>
<dbReference type="InterPro" id="IPR016461">
    <property type="entry name" value="COMT-like"/>
</dbReference>
<organism evidence="7">
    <name type="scientific">Oryza brachyantha</name>
    <name type="common">malo sina</name>
    <dbReference type="NCBI Taxonomy" id="4533"/>
    <lineage>
        <taxon>Eukaryota</taxon>
        <taxon>Viridiplantae</taxon>
        <taxon>Streptophyta</taxon>
        <taxon>Embryophyta</taxon>
        <taxon>Tracheophyta</taxon>
        <taxon>Spermatophyta</taxon>
        <taxon>Magnoliopsida</taxon>
        <taxon>Liliopsida</taxon>
        <taxon>Poales</taxon>
        <taxon>Poaceae</taxon>
        <taxon>BOP clade</taxon>
        <taxon>Oryzoideae</taxon>
        <taxon>Oryzeae</taxon>
        <taxon>Oryzinae</taxon>
        <taxon>Oryza</taxon>
    </lineage>
</organism>
<dbReference type="Pfam" id="PF00891">
    <property type="entry name" value="Methyltransf_2"/>
    <property type="match status" value="1"/>
</dbReference>
<reference evidence="7" key="1">
    <citation type="journal article" date="2013" name="Nat. Commun.">
        <title>Whole-genome sequencing of Oryza brachyantha reveals mechanisms underlying Oryza genome evolution.</title>
        <authorList>
            <person name="Chen J."/>
            <person name="Huang Q."/>
            <person name="Gao D."/>
            <person name="Wang J."/>
            <person name="Lang Y."/>
            <person name="Liu T."/>
            <person name="Li B."/>
            <person name="Bai Z."/>
            <person name="Luis Goicoechea J."/>
            <person name="Liang C."/>
            <person name="Chen C."/>
            <person name="Zhang W."/>
            <person name="Sun S."/>
            <person name="Liao Y."/>
            <person name="Zhang X."/>
            <person name="Yang L."/>
            <person name="Song C."/>
            <person name="Wang M."/>
            <person name="Shi J."/>
            <person name="Liu G."/>
            <person name="Liu J."/>
            <person name="Zhou H."/>
            <person name="Zhou W."/>
            <person name="Yu Q."/>
            <person name="An N."/>
            <person name="Chen Y."/>
            <person name="Cai Q."/>
            <person name="Wang B."/>
            <person name="Liu B."/>
            <person name="Min J."/>
            <person name="Huang Y."/>
            <person name="Wu H."/>
            <person name="Li Z."/>
            <person name="Zhang Y."/>
            <person name="Yin Y."/>
            <person name="Song W."/>
            <person name="Jiang J."/>
            <person name="Jackson S.A."/>
            <person name="Wing R.A."/>
            <person name="Wang J."/>
            <person name="Chen M."/>
        </authorList>
    </citation>
    <scope>NUCLEOTIDE SEQUENCE [LARGE SCALE GENOMIC DNA]</scope>
    <source>
        <strain evidence="7">cv. IRGC 101232</strain>
    </source>
</reference>
<sequence>MAGNQAKTPALPSDTELVQAQAELWRHSLLYLKQMTFKCAIELGIPTAIHNLGGAASLPELNAALSLPPAKQPYLARLMRQLASSGVFTVVDGDAMSGTYGLTPLSSILIDGVRIDGDAHQEAIVLALSSKYYVEAAMGLTDWFRKDHPTPTPPPCGQVFGGLRSLTDCCGGDGTTARAIAKAFPHVRCTVLDLPQVINKAPPSDGSVTYVAGDMFHSIPRSQAVMLKVVLHFWSDENCVKILAQCKKAIPARTDGGKVIIIDVVIGSSTSGPILETQLLMDMLMLVNFRSKQRDENDWSDIFKKAGFSEYKIVKKLGARCVFEVYP</sequence>
<dbReference type="InterPro" id="IPR036390">
    <property type="entry name" value="WH_DNA-bd_sf"/>
</dbReference>
<evidence type="ECO:0000313" key="8">
    <source>
        <dbReference type="Proteomes" id="UP000006038"/>
    </source>
</evidence>
<dbReference type="FunFam" id="1.10.10.10:FF:000213">
    <property type="entry name" value="Coniferyl alcohol 9-O-methyltransferase"/>
    <property type="match status" value="1"/>
</dbReference>
<keyword evidence="2" id="KW-0808">Transferase</keyword>
<dbReference type="PIRSF" id="PIRSF005739">
    <property type="entry name" value="O-mtase"/>
    <property type="match status" value="1"/>
</dbReference>
<keyword evidence="8" id="KW-1185">Reference proteome</keyword>
<accession>J3MKX9</accession>
<dbReference type="HOGENOM" id="CLU_005533_7_0_1"/>
<dbReference type="GO" id="GO:0032259">
    <property type="term" value="P:methylation"/>
    <property type="evidence" value="ECO:0007669"/>
    <property type="project" value="UniProtKB-KW"/>
</dbReference>
<evidence type="ECO:0008006" key="9">
    <source>
        <dbReference type="Google" id="ProtNLM"/>
    </source>
</evidence>
<dbReference type="Pfam" id="PF08100">
    <property type="entry name" value="Dimerisation"/>
    <property type="match status" value="1"/>
</dbReference>
<dbReference type="SUPFAM" id="SSF46785">
    <property type="entry name" value="Winged helix' DNA-binding domain"/>
    <property type="match status" value="1"/>
</dbReference>
<dbReference type="GO" id="GO:0008171">
    <property type="term" value="F:O-methyltransferase activity"/>
    <property type="evidence" value="ECO:0007669"/>
    <property type="project" value="InterPro"/>
</dbReference>
<name>J3MKX9_ORYBR</name>
<feature type="domain" description="O-methyltransferase dimerisation" evidence="6">
    <location>
        <begin position="25"/>
        <end position="110"/>
    </location>
</feature>
<evidence type="ECO:0000256" key="3">
    <source>
        <dbReference type="ARBA" id="ARBA00022691"/>
    </source>
</evidence>
<evidence type="ECO:0000256" key="1">
    <source>
        <dbReference type="ARBA" id="ARBA00022603"/>
    </source>
</evidence>
<dbReference type="EnsemblPlants" id="OB07G20610.1">
    <property type="protein sequence ID" value="OB07G20610.1"/>
    <property type="gene ID" value="OB07G20610"/>
</dbReference>
<keyword evidence="1" id="KW-0489">Methyltransferase</keyword>
<feature type="active site" description="Proton acceptor" evidence="4">
    <location>
        <position position="232"/>
    </location>
</feature>
<dbReference type="InterPro" id="IPR029063">
    <property type="entry name" value="SAM-dependent_MTases_sf"/>
</dbReference>
<feature type="domain" description="O-methyltransferase C-terminal" evidence="5">
    <location>
        <begin position="160"/>
        <end position="309"/>
    </location>
</feature>
<dbReference type="PROSITE" id="PS51683">
    <property type="entry name" value="SAM_OMT_II"/>
    <property type="match status" value="1"/>
</dbReference>
<dbReference type="GO" id="GO:0046983">
    <property type="term" value="F:protein dimerization activity"/>
    <property type="evidence" value="ECO:0007669"/>
    <property type="project" value="InterPro"/>
</dbReference>
<dbReference type="PANTHER" id="PTHR11746">
    <property type="entry name" value="O-METHYLTRANSFERASE"/>
    <property type="match status" value="1"/>
</dbReference>
<reference evidence="7" key="2">
    <citation type="submission" date="2013-04" db="UniProtKB">
        <authorList>
            <consortium name="EnsemblPlants"/>
        </authorList>
    </citation>
    <scope>IDENTIFICATION</scope>
</reference>
<dbReference type="Proteomes" id="UP000006038">
    <property type="component" value="Chromosome 7"/>
</dbReference>
<protein>
    <recommendedName>
        <fullName evidence="9">O-methyltransferase domain-containing protein</fullName>
    </recommendedName>
</protein>
<evidence type="ECO:0000313" key="7">
    <source>
        <dbReference type="EnsemblPlants" id="OB07G20610.1"/>
    </source>
</evidence>
<dbReference type="eggNOG" id="KOG3178">
    <property type="taxonomic scope" value="Eukaryota"/>
</dbReference>
<dbReference type="InterPro" id="IPR012967">
    <property type="entry name" value="COMT_dimerisation"/>
</dbReference>
<dbReference type="Gramene" id="OB07G20610.1">
    <property type="protein sequence ID" value="OB07G20610.1"/>
    <property type="gene ID" value="OB07G20610"/>
</dbReference>
<evidence type="ECO:0000259" key="5">
    <source>
        <dbReference type="Pfam" id="PF00891"/>
    </source>
</evidence>
<dbReference type="Gene3D" id="3.40.50.150">
    <property type="entry name" value="Vaccinia Virus protein VP39"/>
    <property type="match status" value="1"/>
</dbReference>
<dbReference type="InterPro" id="IPR036388">
    <property type="entry name" value="WH-like_DNA-bd_sf"/>
</dbReference>
<dbReference type="SUPFAM" id="SSF53335">
    <property type="entry name" value="S-adenosyl-L-methionine-dependent methyltransferases"/>
    <property type="match status" value="1"/>
</dbReference>
<dbReference type="Gene3D" id="1.10.10.10">
    <property type="entry name" value="Winged helix-like DNA-binding domain superfamily/Winged helix DNA-binding domain"/>
    <property type="match status" value="1"/>
</dbReference>
<dbReference type="AlphaFoldDB" id="J3MKX9"/>
<proteinExistence type="predicted"/>
<keyword evidence="3" id="KW-0949">S-adenosyl-L-methionine</keyword>